<feature type="domain" description="NOA1/YqeH-like C-terminal" evidence="1">
    <location>
        <begin position="437"/>
        <end position="533"/>
    </location>
</feature>
<accession>A0AAX4P7J4</accession>
<dbReference type="PANTHER" id="PTHR46434:SF1">
    <property type="entry name" value="GENETIC INTERACTOR OF PROHIBITINS 3, MITOCHONDRIAL"/>
    <property type="match status" value="1"/>
</dbReference>
<dbReference type="Proteomes" id="UP001472866">
    <property type="component" value="Chromosome 05"/>
</dbReference>
<proteinExistence type="predicted"/>
<evidence type="ECO:0000259" key="1">
    <source>
        <dbReference type="Pfam" id="PF21516"/>
    </source>
</evidence>
<dbReference type="Gene3D" id="3.40.50.300">
    <property type="entry name" value="P-loop containing nucleotide triphosphate hydrolases"/>
    <property type="match status" value="1"/>
</dbReference>
<protein>
    <submittedName>
        <fullName evidence="2">NO synthase-like protein</fullName>
    </submittedName>
</protein>
<dbReference type="Pfam" id="PF21516">
    <property type="entry name" value="YqeH-like_C"/>
    <property type="match status" value="1"/>
</dbReference>
<evidence type="ECO:0000313" key="2">
    <source>
        <dbReference type="EMBL" id="WZN61982.1"/>
    </source>
</evidence>
<reference evidence="2 3" key="1">
    <citation type="submission" date="2024-03" db="EMBL/GenBank/DDBJ databases">
        <title>Complete genome sequence of the green alga Chloropicon roscoffensis RCC1871.</title>
        <authorList>
            <person name="Lemieux C."/>
            <person name="Pombert J.-F."/>
            <person name="Otis C."/>
            <person name="Turmel M."/>
        </authorList>
    </citation>
    <scope>NUCLEOTIDE SEQUENCE [LARGE SCALE GENOMIC DNA]</scope>
    <source>
        <strain evidence="2 3">RCC1871</strain>
    </source>
</reference>
<keyword evidence="3" id="KW-1185">Reference proteome</keyword>
<organism evidence="2 3">
    <name type="scientific">Chloropicon roscoffensis</name>
    <dbReference type="NCBI Taxonomy" id="1461544"/>
    <lineage>
        <taxon>Eukaryota</taxon>
        <taxon>Viridiplantae</taxon>
        <taxon>Chlorophyta</taxon>
        <taxon>Chloropicophyceae</taxon>
        <taxon>Chloropicales</taxon>
        <taxon>Chloropicaceae</taxon>
        <taxon>Chloropicon</taxon>
    </lineage>
</organism>
<dbReference type="SUPFAM" id="SSF52540">
    <property type="entry name" value="P-loop containing nucleoside triphosphate hydrolases"/>
    <property type="match status" value="1"/>
</dbReference>
<dbReference type="PANTHER" id="PTHR46434">
    <property type="entry name" value="GENETIC INTERACTOR OF PROHIBITINS 3, MITOCHONDRIAL"/>
    <property type="match status" value="1"/>
</dbReference>
<gene>
    <name evidence="2" type="ORF">HKI87_05g35180</name>
</gene>
<dbReference type="AlphaFoldDB" id="A0AAX4P7J4"/>
<dbReference type="InterPro" id="IPR048422">
    <property type="entry name" value="NOA1/YqeH-like_C"/>
</dbReference>
<sequence>MLWKTVRQAAQVRKPRMVVAPSARHTFACLPFNARTAAGAACPSPLAKPRAGQQQNKGEMMRMQSAVGLLRVGSAREATSVACASTIQGNLAPAEDHGESEKSPYCPGCGIKLQTHDDGAPGFYKEPAALKASALSDAALGSSVEEFAPSAERPLVFCARCFSIRNYGRVKNPDAEDRLPSFDVASKLCSRIGNIKGIRQTLLCVVDITDFDGSVPHQTLARIANDPLIKEKNVSVVLALNKLDLLPRVASDQRIRSWANRQIRSLDLPEDVTVKLVSAAVGKGIPDLAATLQRKVGQYGHLWVFGAQNAGKSSLINALRKYSAEGGDRGAGGSRGREGGPVPQLTEASLPGTTIGFVRLDELLAGSRCKAFDTPGLLHRYQYTSTFSPLTYQEIGMLLPKRRLKPRTYRVPVGYTVSIGGLARVDLISAQGSSAYFTLWCSDEVTTHFGKTENAEARQAASVGDKLVPPLDPEVGMPNLVSSDFLVEGRDWKRSSEDIAIAGLGWVAVGVSGECEVRAWAPKSVLLCQRDALMPDYAKDFERPGFGMMLPVAPKKGRRAKW</sequence>
<name>A0AAX4P7J4_9CHLO</name>
<dbReference type="InterPro" id="IPR050896">
    <property type="entry name" value="Mito_lipid_metab_GTPase"/>
</dbReference>
<dbReference type="CDD" id="cd01855">
    <property type="entry name" value="YqeH"/>
    <property type="match status" value="1"/>
</dbReference>
<dbReference type="InterPro" id="IPR027417">
    <property type="entry name" value="P-loop_NTPase"/>
</dbReference>
<dbReference type="GO" id="GO:0005739">
    <property type="term" value="C:mitochondrion"/>
    <property type="evidence" value="ECO:0007669"/>
    <property type="project" value="TreeGrafter"/>
</dbReference>
<evidence type="ECO:0000313" key="3">
    <source>
        <dbReference type="Proteomes" id="UP001472866"/>
    </source>
</evidence>
<dbReference type="EMBL" id="CP151505">
    <property type="protein sequence ID" value="WZN61982.1"/>
    <property type="molecule type" value="Genomic_DNA"/>
</dbReference>